<dbReference type="Pfam" id="PF00646">
    <property type="entry name" value="F-box"/>
    <property type="match status" value="1"/>
</dbReference>
<sequence>MSEVTLFDLPLVVQGLILSNLSIKQQLKFRLVCRETKSWIDRNGSLIAKNIPSTQITSYRDQTFRNFCFKKPEPTHLITNVHLENESVDVFNDRAMKTFVHLHSHFITSLHLKRYYVCRDNVNQRRFLEALTNMKSLEMDEIWISASGNSKETMSIKIPETFRNLESLKFGRMIVYREGTDEIITTFVGVGITADQKKVLRWHVYDLLDVCTKLIRLRVPTSPKGLFENSFDESFRLLNYVRLRTRGIPDRPPTGRSNLMYIDLHRLYSCTSSLEVLLIIGARMRIQFKNVNSKLFKSGSSFTMVGAPPGTRNDFINSFISTYMVNTRFEYVQKLTIQASLIQNECIVGRNKGPDIFPNLVEINIILDIGFDPSYGPAVYSANPNDPSGARFICFPRADQVLRFFFPERLQYNFCRTLGITFTDPIQSFQKRATPNKLSSLPTIVSCLPEIKNLTISGFNGIRQTFLQLWNGFPNLEKLVVERCTTLNAACFISGDGNPNKVANFHCFKKLQYLELIGLESMPGMTTKRGLGLSVLSRIGLEPFSLLTKDEPSSKTAVWIRPQSSTRRPVLMSESTVVTRSVTRTLAMKRKAANLARSKRRRLN</sequence>
<protein>
    <recommendedName>
        <fullName evidence="1">F-box domain-containing protein</fullName>
    </recommendedName>
</protein>
<accession>A0A1D2MMT6</accession>
<name>A0A1D2MMT6_ORCCI</name>
<evidence type="ECO:0000313" key="3">
    <source>
        <dbReference type="Proteomes" id="UP000094527"/>
    </source>
</evidence>
<dbReference type="InterPro" id="IPR001810">
    <property type="entry name" value="F-box_dom"/>
</dbReference>
<evidence type="ECO:0000313" key="2">
    <source>
        <dbReference type="EMBL" id="ODM94134.1"/>
    </source>
</evidence>
<dbReference type="EMBL" id="LJIJ01000856">
    <property type="protein sequence ID" value="ODM94134.1"/>
    <property type="molecule type" value="Genomic_DNA"/>
</dbReference>
<reference evidence="2 3" key="1">
    <citation type="journal article" date="2016" name="Genome Biol. Evol.">
        <title>Gene Family Evolution Reflects Adaptation to Soil Environmental Stressors in the Genome of the Collembolan Orchesella cincta.</title>
        <authorList>
            <person name="Faddeeva-Vakhrusheva A."/>
            <person name="Derks M.F."/>
            <person name="Anvar S.Y."/>
            <person name="Agamennone V."/>
            <person name="Suring W."/>
            <person name="Smit S."/>
            <person name="van Straalen N.M."/>
            <person name="Roelofs D."/>
        </authorList>
    </citation>
    <scope>NUCLEOTIDE SEQUENCE [LARGE SCALE GENOMIC DNA]</scope>
    <source>
        <tissue evidence="2">Mixed pool</tissue>
    </source>
</reference>
<keyword evidence="3" id="KW-1185">Reference proteome</keyword>
<dbReference type="AlphaFoldDB" id="A0A1D2MMT6"/>
<dbReference type="Gene3D" id="3.80.10.10">
    <property type="entry name" value="Ribonuclease Inhibitor"/>
    <property type="match status" value="1"/>
</dbReference>
<dbReference type="PROSITE" id="PS50181">
    <property type="entry name" value="FBOX"/>
    <property type="match status" value="1"/>
</dbReference>
<feature type="domain" description="F-box" evidence="1">
    <location>
        <begin position="3"/>
        <end position="51"/>
    </location>
</feature>
<dbReference type="SUPFAM" id="SSF52047">
    <property type="entry name" value="RNI-like"/>
    <property type="match status" value="1"/>
</dbReference>
<dbReference type="InterPro" id="IPR032675">
    <property type="entry name" value="LRR_dom_sf"/>
</dbReference>
<organism evidence="2 3">
    <name type="scientific">Orchesella cincta</name>
    <name type="common">Springtail</name>
    <name type="synonym">Podura cincta</name>
    <dbReference type="NCBI Taxonomy" id="48709"/>
    <lineage>
        <taxon>Eukaryota</taxon>
        <taxon>Metazoa</taxon>
        <taxon>Ecdysozoa</taxon>
        <taxon>Arthropoda</taxon>
        <taxon>Hexapoda</taxon>
        <taxon>Collembola</taxon>
        <taxon>Entomobryomorpha</taxon>
        <taxon>Entomobryoidea</taxon>
        <taxon>Orchesellidae</taxon>
        <taxon>Orchesellinae</taxon>
        <taxon>Orchesella</taxon>
    </lineage>
</organism>
<proteinExistence type="predicted"/>
<gene>
    <name evidence="2" type="ORF">Ocin01_12555</name>
</gene>
<evidence type="ECO:0000259" key="1">
    <source>
        <dbReference type="PROSITE" id="PS50181"/>
    </source>
</evidence>
<dbReference type="Proteomes" id="UP000094527">
    <property type="component" value="Unassembled WGS sequence"/>
</dbReference>
<comment type="caution">
    <text evidence="2">The sequence shown here is derived from an EMBL/GenBank/DDBJ whole genome shotgun (WGS) entry which is preliminary data.</text>
</comment>